<dbReference type="Gene3D" id="3.40.190.10">
    <property type="entry name" value="Periplasmic binding protein-like II"/>
    <property type="match status" value="2"/>
</dbReference>
<dbReference type="RefSeq" id="WP_035810718.1">
    <property type="nucleotide sequence ID" value="NZ_CCSE01000001.1"/>
</dbReference>
<dbReference type="AlphaFoldDB" id="A0A078MEB3"/>
<dbReference type="InterPro" id="IPR011852">
    <property type="entry name" value="TRAP_TAXI"/>
</dbReference>
<accession>A0A078MEB3</accession>
<reference evidence="2 3" key="1">
    <citation type="submission" date="2014-07" db="EMBL/GenBank/DDBJ databases">
        <authorList>
            <person name="Urmite Genomes Urmite Genomes"/>
        </authorList>
    </citation>
    <scope>NUCLEOTIDE SEQUENCE [LARGE SCALE GENOMIC DNA]</scope>
    <source>
        <strain evidence="2 3">13MG44_air</strain>
    </source>
</reference>
<evidence type="ECO:0000256" key="1">
    <source>
        <dbReference type="SAM" id="SignalP"/>
    </source>
</evidence>
<organism evidence="2 3">
    <name type="scientific">Jeotgalicoccus saudimassiliensis</name>
    <dbReference type="NCBI Taxonomy" id="1461582"/>
    <lineage>
        <taxon>Bacteria</taxon>
        <taxon>Bacillati</taxon>
        <taxon>Bacillota</taxon>
        <taxon>Bacilli</taxon>
        <taxon>Bacillales</taxon>
        <taxon>Staphylococcaceae</taxon>
        <taxon>Jeotgalicoccus</taxon>
    </lineage>
</organism>
<dbReference type="HOGENOM" id="CLU_033215_0_2_9"/>
<gene>
    <name evidence="2" type="ORF">BN1048_01971</name>
</gene>
<evidence type="ECO:0000313" key="2">
    <source>
        <dbReference type="EMBL" id="CEA03081.1"/>
    </source>
</evidence>
<dbReference type="STRING" id="1461582.BN1048_01971"/>
<feature type="signal peptide" evidence="1">
    <location>
        <begin position="1"/>
        <end position="19"/>
    </location>
</feature>
<dbReference type="Pfam" id="PF16868">
    <property type="entry name" value="NMT1_3"/>
    <property type="match status" value="1"/>
</dbReference>
<dbReference type="PANTHER" id="PTHR42941">
    <property type="entry name" value="SLL1037 PROTEIN"/>
    <property type="match status" value="1"/>
</dbReference>
<dbReference type="PANTHER" id="PTHR42941:SF1">
    <property type="entry name" value="SLL1037 PROTEIN"/>
    <property type="match status" value="1"/>
</dbReference>
<evidence type="ECO:0000313" key="3">
    <source>
        <dbReference type="Proteomes" id="UP000044136"/>
    </source>
</evidence>
<name>A0A078MEB3_9STAP</name>
<dbReference type="NCBIfam" id="TIGR02122">
    <property type="entry name" value="TRAP_TAXI"/>
    <property type="match status" value="1"/>
</dbReference>
<dbReference type="SUPFAM" id="SSF53850">
    <property type="entry name" value="Periplasmic binding protein-like II"/>
    <property type="match status" value="1"/>
</dbReference>
<protein>
    <recommendedName>
        <fullName evidence="4">NMT1/THI5 like protein</fullName>
    </recommendedName>
</protein>
<evidence type="ECO:0008006" key="4">
    <source>
        <dbReference type="Google" id="ProtNLM"/>
    </source>
</evidence>
<dbReference type="OrthoDB" id="9776669at2"/>
<feature type="chain" id="PRO_5038828047" description="NMT1/THI5 like protein" evidence="1">
    <location>
        <begin position="20"/>
        <end position="339"/>
    </location>
</feature>
<dbReference type="PROSITE" id="PS51257">
    <property type="entry name" value="PROKAR_LIPOPROTEIN"/>
    <property type="match status" value="1"/>
</dbReference>
<keyword evidence="1" id="KW-0732">Signal</keyword>
<proteinExistence type="predicted"/>
<keyword evidence="3" id="KW-1185">Reference proteome</keyword>
<dbReference type="CDD" id="cd13520">
    <property type="entry name" value="PBP2_TAXI_TRAP"/>
    <property type="match status" value="1"/>
</dbReference>
<dbReference type="Proteomes" id="UP000044136">
    <property type="component" value="Unassembled WGS sequence"/>
</dbReference>
<sequence>MKKGLSVIMILLMSLSVLAGCNFEKKEIYNIATASTGGTYYPIGVGMGQLWTEHYRDQNIKFNGQSSAGSVENIDLMKNGEADMSILQNLISTQAYEGSGVFEGNEYKDLRAIGMIWPNVEHFVLMNSEVDSGDISDIEGNSFSVGPQASGTEQSTMTMMEGIGLDKSNIRPEYLGYDDTISSMRDGRLDGGSLPAGVPVSAITDMLASNLSATILEVTDEQLAQINEVADAWYPYTIEAGTYPRQEEDIQTIAQPNVLVATPEMDTEFVYDLTKILYENQEFMIGVHNSAKEMKVETALEGLNTPLHAGAYKYFDEQGLDIPEKLKPIELDEEAEENE</sequence>
<dbReference type="EMBL" id="CCSE01000001">
    <property type="protein sequence ID" value="CEA03081.1"/>
    <property type="molecule type" value="Genomic_DNA"/>
</dbReference>
<dbReference type="eggNOG" id="COG2358">
    <property type="taxonomic scope" value="Bacteria"/>
</dbReference>